<protein>
    <recommendedName>
        <fullName evidence="13">Septation ring formation regulator EzrA</fullName>
    </recommendedName>
</protein>
<dbReference type="GO" id="GO:0005886">
    <property type="term" value="C:plasma membrane"/>
    <property type="evidence" value="ECO:0007669"/>
    <property type="project" value="UniProtKB-SubCell"/>
</dbReference>
<dbReference type="Pfam" id="PF06160">
    <property type="entry name" value="EzrA"/>
    <property type="match status" value="1"/>
</dbReference>
<evidence type="ECO:0000256" key="9">
    <source>
        <dbReference type="SAM" id="Coils"/>
    </source>
</evidence>
<proteinExistence type="predicted"/>
<evidence type="ECO:0000256" key="1">
    <source>
        <dbReference type="ARBA" id="ARBA00004162"/>
    </source>
</evidence>
<evidence type="ECO:0000256" key="4">
    <source>
        <dbReference type="ARBA" id="ARBA00022989"/>
    </source>
</evidence>
<evidence type="ECO:0000256" key="2">
    <source>
        <dbReference type="ARBA" id="ARBA00022618"/>
    </source>
</evidence>
<dbReference type="Proteomes" id="UP000031449">
    <property type="component" value="Chromosome"/>
</dbReference>
<keyword evidence="12" id="KW-1185">Reference proteome</keyword>
<dbReference type="EMBL" id="CP009416">
    <property type="protein sequence ID" value="AJD91780.1"/>
    <property type="molecule type" value="Genomic_DNA"/>
</dbReference>
<dbReference type="BioCyc" id="JESP1508404:G14D9-11719-MONOMER"/>
<accession>A0A0B5ANE4</accession>
<keyword evidence="5 9" id="KW-0175">Coiled coil</keyword>
<evidence type="ECO:0000313" key="12">
    <source>
        <dbReference type="Proteomes" id="UP000031449"/>
    </source>
</evidence>
<dbReference type="STRING" id="1508404.JMA_24630"/>
<feature type="transmembrane region" description="Helical" evidence="10">
    <location>
        <begin position="6"/>
        <end position="22"/>
    </location>
</feature>
<evidence type="ECO:0000256" key="8">
    <source>
        <dbReference type="ARBA" id="ARBA00023306"/>
    </source>
</evidence>
<evidence type="ECO:0000256" key="3">
    <source>
        <dbReference type="ARBA" id="ARBA00022692"/>
    </source>
</evidence>
<dbReference type="HOGENOM" id="CLU_034079_1_0_9"/>
<sequence>MEYIIGSVILIIILIITAFVIRKKQYKEVDKLEEQKLDIQHRPVLEEMTKVKQLNMNGQTEELFEKWRNSWNNIVDKQLAEVDTMLFDAEEAIDKFRFKKSRKIREEIAVELNKAEEHMNEILSELEELMGSDEKNREEIKLVESDYKDAASLLRNRRSQFSKTAEPIERKILALEPKLDEYHHLTAEGNYLQAREIVIYLTAEMNEISTMIESAPGLADDLLEELPKDLNELKEACREMNEQQYPIHHLNLEEGCLALENSLKEAEKHLIRLELTEAEELRVNAKKEIDEAFIALEDEVNARTELPAKISNVTKLLEALKIRNKELIREMDYVRQGYQLDQQDLDLPKDKETQLEKLSEAFEHQKTQMEKQLEPYTSVLNETEKIEAELKQIDEEHKNYAAELDQLRSDEMAAREQQEYQIRAVRDQEKVVDSANLPKIPEFWFLERKDIIRQIEALDSYLAERPMNMKAINQHTMTTEKMIETFTENTDEMIQAAEQAEKVIQYGNRYRSRHETVFIGLNEAELMFRNGDYQNALEQAAESIEKIEPGALKKIDAL</sequence>
<comment type="subcellular location">
    <subcellularLocation>
        <location evidence="1">Cell membrane</location>
        <topology evidence="1">Single-pass membrane protein</topology>
    </subcellularLocation>
</comment>
<evidence type="ECO:0000256" key="6">
    <source>
        <dbReference type="ARBA" id="ARBA00023136"/>
    </source>
</evidence>
<name>A0A0B5ANE4_9BACL</name>
<dbReference type="GO" id="GO:0000921">
    <property type="term" value="P:septin ring assembly"/>
    <property type="evidence" value="ECO:0007669"/>
    <property type="project" value="InterPro"/>
</dbReference>
<feature type="coiled-coil region" evidence="9">
    <location>
        <begin position="376"/>
        <end position="417"/>
    </location>
</feature>
<dbReference type="InterPro" id="IPR010379">
    <property type="entry name" value="EzrA"/>
</dbReference>
<evidence type="ECO:0000313" key="11">
    <source>
        <dbReference type="EMBL" id="AJD91780.1"/>
    </source>
</evidence>
<keyword evidence="8" id="KW-0131">Cell cycle</keyword>
<keyword evidence="7" id="KW-0717">Septation</keyword>
<organism evidence="11 12">
    <name type="scientific">Jeotgalibacillus malaysiensis</name>
    <dbReference type="NCBI Taxonomy" id="1508404"/>
    <lineage>
        <taxon>Bacteria</taxon>
        <taxon>Bacillati</taxon>
        <taxon>Bacillota</taxon>
        <taxon>Bacilli</taxon>
        <taxon>Bacillales</taxon>
        <taxon>Caryophanaceae</taxon>
        <taxon>Jeotgalibacillus</taxon>
    </lineage>
</organism>
<dbReference type="GO" id="GO:0005940">
    <property type="term" value="C:septin ring"/>
    <property type="evidence" value="ECO:0007669"/>
    <property type="project" value="InterPro"/>
</dbReference>
<dbReference type="GO" id="GO:0000917">
    <property type="term" value="P:division septum assembly"/>
    <property type="evidence" value="ECO:0007669"/>
    <property type="project" value="UniProtKB-KW"/>
</dbReference>
<evidence type="ECO:0000256" key="5">
    <source>
        <dbReference type="ARBA" id="ARBA00023054"/>
    </source>
</evidence>
<keyword evidence="4 10" id="KW-1133">Transmembrane helix</keyword>
<gene>
    <name evidence="11" type="ORF">JMA_24630</name>
</gene>
<keyword evidence="3 10" id="KW-0812">Transmembrane</keyword>
<dbReference type="KEGG" id="jeo:JMA_24630"/>
<feature type="coiled-coil region" evidence="9">
    <location>
        <begin position="105"/>
        <end position="132"/>
    </location>
</feature>
<feature type="coiled-coil region" evidence="9">
    <location>
        <begin position="223"/>
        <end position="330"/>
    </location>
</feature>
<keyword evidence="2" id="KW-0132">Cell division</keyword>
<evidence type="ECO:0008006" key="13">
    <source>
        <dbReference type="Google" id="ProtNLM"/>
    </source>
</evidence>
<dbReference type="AlphaFoldDB" id="A0A0B5ANE4"/>
<evidence type="ECO:0000256" key="7">
    <source>
        <dbReference type="ARBA" id="ARBA00023210"/>
    </source>
</evidence>
<keyword evidence="6 10" id="KW-0472">Membrane</keyword>
<evidence type="ECO:0000256" key="10">
    <source>
        <dbReference type="SAM" id="Phobius"/>
    </source>
</evidence>
<reference evidence="11 12" key="1">
    <citation type="submission" date="2014-08" db="EMBL/GenBank/DDBJ databases">
        <title>Complete genome of a marine bacteria Jeotgalibacillus malaysiensis.</title>
        <authorList>
            <person name="Yaakop A.S."/>
            <person name="Chan K.-G."/>
            <person name="Goh K.M."/>
        </authorList>
    </citation>
    <scope>NUCLEOTIDE SEQUENCE [LARGE SCALE GENOMIC DNA]</scope>
    <source>
        <strain evidence="11 12">D5</strain>
    </source>
</reference>